<protein>
    <submittedName>
        <fullName evidence="3">SRPBCC domain-containing protein</fullName>
    </submittedName>
</protein>
<name>A0ABS9D198_9ALTE</name>
<sequence>MNVTKHYIVPFPLKTVYAAWVSSNTVISPATRMDILPEVGGHYRLIMKSPEYTSSNEGRFLIAEPESHLRYTWEWNKDGEITEIDVRFTSIPEGTEIQLQHSGFKKQQSADIHASGWDSYIIGFCTFLEGAE</sequence>
<proteinExistence type="inferred from homology"/>
<dbReference type="CDD" id="cd07814">
    <property type="entry name" value="SRPBCC_CalC_Aha1-like"/>
    <property type="match status" value="1"/>
</dbReference>
<comment type="similarity">
    <text evidence="1">Belongs to the AHA1 family.</text>
</comment>
<dbReference type="Proteomes" id="UP001521137">
    <property type="component" value="Unassembled WGS sequence"/>
</dbReference>
<evidence type="ECO:0000259" key="2">
    <source>
        <dbReference type="Pfam" id="PF08327"/>
    </source>
</evidence>
<dbReference type="Gene3D" id="3.30.530.20">
    <property type="match status" value="1"/>
</dbReference>
<dbReference type="SUPFAM" id="SSF55961">
    <property type="entry name" value="Bet v1-like"/>
    <property type="match status" value="1"/>
</dbReference>
<evidence type="ECO:0000313" key="3">
    <source>
        <dbReference type="EMBL" id="MCF2946696.1"/>
    </source>
</evidence>
<dbReference type="InterPro" id="IPR023393">
    <property type="entry name" value="START-like_dom_sf"/>
</dbReference>
<dbReference type="Pfam" id="PF08327">
    <property type="entry name" value="AHSA1"/>
    <property type="match status" value="1"/>
</dbReference>
<dbReference type="InterPro" id="IPR013538">
    <property type="entry name" value="ASHA1/2-like_C"/>
</dbReference>
<comment type="caution">
    <text evidence="3">The sequence shown here is derived from an EMBL/GenBank/DDBJ whole genome shotgun (WGS) entry which is preliminary data.</text>
</comment>
<evidence type="ECO:0000313" key="4">
    <source>
        <dbReference type="Proteomes" id="UP001521137"/>
    </source>
</evidence>
<feature type="domain" description="Activator of Hsp90 ATPase homologue 1/2-like C-terminal" evidence="2">
    <location>
        <begin position="11"/>
        <end position="121"/>
    </location>
</feature>
<reference evidence="3 4" key="1">
    <citation type="submission" date="2022-01" db="EMBL/GenBank/DDBJ databases">
        <title>Paraglaciecola sp. G1-23.</title>
        <authorList>
            <person name="Jin M.S."/>
            <person name="Han D.M."/>
            <person name="Kim H.M."/>
            <person name="Jeon C.O."/>
        </authorList>
    </citation>
    <scope>NUCLEOTIDE SEQUENCE [LARGE SCALE GENOMIC DNA]</scope>
    <source>
        <strain evidence="3 4">G1-23</strain>
    </source>
</reference>
<organism evidence="3 4">
    <name type="scientific">Paraglaciecola algarum</name>
    <dbReference type="NCBI Taxonomy" id="3050085"/>
    <lineage>
        <taxon>Bacteria</taxon>
        <taxon>Pseudomonadati</taxon>
        <taxon>Pseudomonadota</taxon>
        <taxon>Gammaproteobacteria</taxon>
        <taxon>Alteromonadales</taxon>
        <taxon>Alteromonadaceae</taxon>
        <taxon>Paraglaciecola</taxon>
    </lineage>
</organism>
<dbReference type="EMBL" id="JAKGAS010000001">
    <property type="protein sequence ID" value="MCF2946696.1"/>
    <property type="molecule type" value="Genomic_DNA"/>
</dbReference>
<accession>A0ABS9D198</accession>
<evidence type="ECO:0000256" key="1">
    <source>
        <dbReference type="ARBA" id="ARBA00006817"/>
    </source>
</evidence>
<keyword evidence="4" id="KW-1185">Reference proteome</keyword>
<gene>
    <name evidence="3" type="ORF">L0668_01140</name>
</gene>
<dbReference type="RefSeq" id="WP_235310222.1">
    <property type="nucleotide sequence ID" value="NZ_JAKGAS010000001.1"/>
</dbReference>